<comment type="caution">
    <text evidence="2">The sequence shown here is derived from an EMBL/GenBank/DDBJ whole genome shotgun (WGS) entry which is preliminary data.</text>
</comment>
<protein>
    <submittedName>
        <fullName evidence="2">Uncharacterized protein</fullName>
    </submittedName>
</protein>
<gene>
    <name evidence="2" type="ORF">PVAP13_8KG275605</name>
</gene>
<dbReference type="Proteomes" id="UP000823388">
    <property type="component" value="Chromosome 8K"/>
</dbReference>
<accession>A0A8T0PKY2</accession>
<proteinExistence type="predicted"/>
<evidence type="ECO:0000313" key="3">
    <source>
        <dbReference type="Proteomes" id="UP000823388"/>
    </source>
</evidence>
<evidence type="ECO:0000256" key="1">
    <source>
        <dbReference type="SAM" id="MobiDB-lite"/>
    </source>
</evidence>
<feature type="region of interest" description="Disordered" evidence="1">
    <location>
        <begin position="1"/>
        <end position="27"/>
    </location>
</feature>
<evidence type="ECO:0000313" key="2">
    <source>
        <dbReference type="EMBL" id="KAG2561775.1"/>
    </source>
</evidence>
<organism evidence="2 3">
    <name type="scientific">Panicum virgatum</name>
    <name type="common">Blackwell switchgrass</name>
    <dbReference type="NCBI Taxonomy" id="38727"/>
    <lineage>
        <taxon>Eukaryota</taxon>
        <taxon>Viridiplantae</taxon>
        <taxon>Streptophyta</taxon>
        <taxon>Embryophyta</taxon>
        <taxon>Tracheophyta</taxon>
        <taxon>Spermatophyta</taxon>
        <taxon>Magnoliopsida</taxon>
        <taxon>Liliopsida</taxon>
        <taxon>Poales</taxon>
        <taxon>Poaceae</taxon>
        <taxon>PACMAD clade</taxon>
        <taxon>Panicoideae</taxon>
        <taxon>Panicodae</taxon>
        <taxon>Paniceae</taxon>
        <taxon>Panicinae</taxon>
        <taxon>Panicum</taxon>
        <taxon>Panicum sect. Hiantes</taxon>
    </lineage>
</organism>
<sequence length="67" mass="7570">MPITLKESGDGEEIEPSHEELSMDSNMMTNWGGTVDSDKVNVTSRNMLNQSSRNSSWIVNCRHRVCQ</sequence>
<dbReference type="EMBL" id="CM029051">
    <property type="protein sequence ID" value="KAG2561775.1"/>
    <property type="molecule type" value="Genomic_DNA"/>
</dbReference>
<name>A0A8T0PKY2_PANVG</name>
<dbReference type="AlphaFoldDB" id="A0A8T0PKY2"/>
<keyword evidence="3" id="KW-1185">Reference proteome</keyword>
<reference evidence="2" key="1">
    <citation type="submission" date="2020-05" db="EMBL/GenBank/DDBJ databases">
        <title>WGS assembly of Panicum virgatum.</title>
        <authorList>
            <person name="Lovell J.T."/>
            <person name="Jenkins J."/>
            <person name="Shu S."/>
            <person name="Juenger T.E."/>
            <person name="Schmutz J."/>
        </authorList>
    </citation>
    <scope>NUCLEOTIDE SEQUENCE</scope>
    <source>
        <strain evidence="2">AP13</strain>
    </source>
</reference>